<evidence type="ECO:0000256" key="7">
    <source>
        <dbReference type="SAM" id="SignalP"/>
    </source>
</evidence>
<feature type="region of interest" description="Disordered" evidence="6">
    <location>
        <begin position="974"/>
        <end position="1000"/>
    </location>
</feature>
<evidence type="ECO:0000256" key="1">
    <source>
        <dbReference type="ARBA" id="ARBA00004479"/>
    </source>
</evidence>
<evidence type="ECO:0000256" key="4">
    <source>
        <dbReference type="ARBA" id="ARBA00023180"/>
    </source>
</evidence>
<feature type="signal peptide" evidence="7">
    <location>
        <begin position="1"/>
        <end position="40"/>
    </location>
</feature>
<keyword evidence="10" id="KW-1185">Reference proteome</keyword>
<dbReference type="EMBL" id="JAXAVX010000014">
    <property type="protein sequence ID" value="MDX8153446.1"/>
    <property type="molecule type" value="Genomic_DNA"/>
</dbReference>
<feature type="compositionally biased region" description="Pro residues" evidence="6">
    <location>
        <begin position="982"/>
        <end position="999"/>
    </location>
</feature>
<comment type="caution">
    <text evidence="9">The sequence shown here is derived from an EMBL/GenBank/DDBJ whole genome shotgun (WGS) entry which is preliminary data.</text>
</comment>
<dbReference type="InterPro" id="IPR036179">
    <property type="entry name" value="Ig-like_dom_sf"/>
</dbReference>
<reference evidence="9 10" key="1">
    <citation type="submission" date="2023-11" db="EMBL/GenBank/DDBJ databases">
        <authorList>
            <person name="Xu M."/>
            <person name="Jiang T."/>
        </authorList>
    </citation>
    <scope>NUCLEOTIDE SEQUENCE [LARGE SCALE GENOMIC DNA]</scope>
    <source>
        <strain evidence="9 10">SD</strain>
    </source>
</reference>
<keyword evidence="5" id="KW-0393">Immunoglobulin domain</keyword>
<dbReference type="Gene3D" id="2.60.40.10">
    <property type="entry name" value="Immunoglobulins"/>
    <property type="match status" value="2"/>
</dbReference>
<dbReference type="InterPro" id="IPR007331">
    <property type="entry name" value="Htaa"/>
</dbReference>
<dbReference type="PANTHER" id="PTHR11640">
    <property type="entry name" value="NEPHRIN"/>
    <property type="match status" value="1"/>
</dbReference>
<evidence type="ECO:0000256" key="2">
    <source>
        <dbReference type="ARBA" id="ARBA00023136"/>
    </source>
</evidence>
<dbReference type="PANTHER" id="PTHR11640:SF158">
    <property type="entry name" value="V-SET AND IMMUNOGLOBULIN DOMAIN-CONTAINING PROTEIN 10-LIKE 2"/>
    <property type="match status" value="1"/>
</dbReference>
<evidence type="ECO:0000256" key="6">
    <source>
        <dbReference type="SAM" id="MobiDB-lite"/>
    </source>
</evidence>
<feature type="domain" description="Htaa" evidence="8">
    <location>
        <begin position="50"/>
        <end position="213"/>
    </location>
</feature>
<evidence type="ECO:0000256" key="3">
    <source>
        <dbReference type="ARBA" id="ARBA00023157"/>
    </source>
</evidence>
<proteinExistence type="predicted"/>
<evidence type="ECO:0000313" key="10">
    <source>
        <dbReference type="Proteomes" id="UP001277761"/>
    </source>
</evidence>
<comment type="subcellular location">
    <subcellularLocation>
        <location evidence="1">Membrane</location>
        <topology evidence="1">Single-pass type I membrane protein</topology>
    </subcellularLocation>
</comment>
<organism evidence="9 10">
    <name type="scientific">Patulibacter brassicae</name>
    <dbReference type="NCBI Taxonomy" id="1705717"/>
    <lineage>
        <taxon>Bacteria</taxon>
        <taxon>Bacillati</taxon>
        <taxon>Actinomycetota</taxon>
        <taxon>Thermoleophilia</taxon>
        <taxon>Solirubrobacterales</taxon>
        <taxon>Patulibacteraceae</taxon>
        <taxon>Patulibacter</taxon>
    </lineage>
</organism>
<accession>A0ABU4VNM1</accession>
<dbReference type="SUPFAM" id="SSF48726">
    <property type="entry name" value="Immunoglobulin"/>
    <property type="match status" value="2"/>
</dbReference>
<gene>
    <name evidence="9" type="ORF">SK069_17745</name>
</gene>
<evidence type="ECO:0000256" key="5">
    <source>
        <dbReference type="ARBA" id="ARBA00023319"/>
    </source>
</evidence>
<keyword evidence="3" id="KW-1015">Disulfide bond</keyword>
<dbReference type="InterPro" id="IPR013783">
    <property type="entry name" value="Ig-like_fold"/>
</dbReference>
<dbReference type="RefSeq" id="WP_319955597.1">
    <property type="nucleotide sequence ID" value="NZ_JAXAVX010000014.1"/>
</dbReference>
<dbReference type="InterPro" id="IPR051275">
    <property type="entry name" value="Cell_adhesion_signaling"/>
</dbReference>
<sequence length="1129" mass="118028">MIDHVPPSARSSASTGAPRIAACVSLLLVLLLGTAGTAAAAPTPITAGAGLDWGLKASWRTYIGTAGTTLSDGATYDAASGRFHFPVTGGSYDPETRETTVQFGGTVQFLGHCEGEGGTHVRPCALDTTLSAPRIELTGDGGFLYGKMVSRPIDGGELEDLPDVQIAALDLEDATPVVQSGKVTWDGLEARMAAEGSKVFTYAIGTLLDAVSLGYDGDGGTPALEEWATPSEGRYTETKLPIGGTGRFVATTRIGSVGGGMLAVRSDTYGVGVVDARTLKAPSADAFVSGPGNYLALDTLAVDPKAKAIFGVRAEGDGAVVRFAWDGSALTGGAIPGSERGPDAHTDPSFKGAGVWDAANDRYLYVRQLRTSQVQTLWEAKAAGGAWGVREIGPIRGENGRPLPQRVASLTPIPSGQQGGPVHLAAAVWSGDRPTLRVVLEDDGATASPMLADDAETPGVSQLWRTDNGIYALAGSDLLWYPVGKGPWGTIGQPQRVALPRGDLNRRGDWNAVDPATDTFVSATGGLQRIARVRAGVFQHDFAVPSLPDGLGYWNHSVLGLDPEGDLQVTSIEDDALLRLHHEGTTPQFGTQPQEQVTQIRQDGARGTATFTATAAGVPAPTLRWQARTPGVAGWEDLVDGEHVQGAATPTLTVRVGAEDGGRQYRAVASNQAGAVASARVRVDVQTLPGISVQPDDADVVEGADARFQVMPIGNPDPEVTWQRRVGGFWQTIDPEDGDVRIARGVLTVPSATAEQHGSLFRAKLVNAVGTTFSRAVRLGVSGPPTSPTTIRGGHVDWGFAARWRCYVVGQVARGGVVVDGGIARNPGTLASGPLCTDNAGSESFRFAVTGGSYDPAGGRLLVRLAGTVRFWGHAHHVPGSDVPQLDTTFSNLRIEGQGDVVALRGDAVGATMESPTPTAHRDVEIVRVRVAGTGPVVRDGALTWTNAPTTLTADGAAIFGSYAEGEAFDPLSLAVSGEPTTPQPQPEPQPRPPAPDPAPVLQVTQVVERLVPGPSGPRRPTVARRASRLRLDARGGATLATVRCPEGTTACRLRLPSRVAVRIAGKRHRAAVRGAGTVAAGTRKAVRVQLPTAARRSLRGRATRLRMAVRVDHGAQRTTRTIAVTLRR</sequence>
<evidence type="ECO:0000313" key="9">
    <source>
        <dbReference type="EMBL" id="MDX8153446.1"/>
    </source>
</evidence>
<name>A0ABU4VNM1_9ACTN</name>
<keyword evidence="7" id="KW-0732">Signal</keyword>
<evidence type="ECO:0000259" key="8">
    <source>
        <dbReference type="Pfam" id="PF04213"/>
    </source>
</evidence>
<feature type="chain" id="PRO_5046080979" evidence="7">
    <location>
        <begin position="41"/>
        <end position="1129"/>
    </location>
</feature>
<protein>
    <submittedName>
        <fullName evidence="9">HtaA domain-containing protein</fullName>
    </submittedName>
</protein>
<dbReference type="Proteomes" id="UP001277761">
    <property type="component" value="Unassembled WGS sequence"/>
</dbReference>
<keyword evidence="4" id="KW-0325">Glycoprotein</keyword>
<keyword evidence="2" id="KW-0472">Membrane</keyword>
<dbReference type="Pfam" id="PF04213">
    <property type="entry name" value="HtaA"/>
    <property type="match status" value="2"/>
</dbReference>
<feature type="domain" description="Htaa" evidence="8">
    <location>
        <begin position="794"/>
        <end position="974"/>
    </location>
</feature>